<dbReference type="Proteomes" id="UP000095280">
    <property type="component" value="Unplaced"/>
</dbReference>
<name>A0A1I8FH73_9PLAT</name>
<keyword evidence="2" id="KW-1185">Reference proteome</keyword>
<evidence type="ECO:0000313" key="3">
    <source>
        <dbReference type="WBParaSite" id="maker-unitig_34611-snap-gene-0.2-mRNA-1"/>
    </source>
</evidence>
<sequence length="535" mass="57927">MRMAQEFSCSPTAANVLKGRSIQHCVTPGGPARSTRGGRPALLSCEGVEKMPRSRKRFISFTFARLGLVRRVASCNYRWLQSLRTIVGCSLAPAIQFAATSVRRLPQKAAGRLQLFRSFSNAENFTRLFLCAVCFDWPVFHGSQTEARQTSSAMPASDSEPQRQVVYEPCVRPSELLRRQRLPTEASAEQAPPAAGPRLGSLSWGLDCCDAGDGASSAMLFLFVKAFILPLTAAPSRWHQCQSCRSHRRRRLPSRLHPQPRGFCSSSAGGSRLRDSRGRAAVAAACSHRCLLRPSRHPLRRRRDQRRRQEALCAGKRAHFGANSISRLSRLQLREGRVLLARAPVEAGAPAGAHPGAADLLREEAERQQQDEQQRAEHPAGVRGLRLVNTPSQTVLLPASEASSLPVRAAASAALLTICRLTAPRLRSTARSAFSCNLPLTCTAQLSASPGTCSALSFTWHCSALSFTLALLWLHCTALFASATVAPAVAVPAAQKPPGVGVAQRLGLSSRRQVGVGGVSQRPRPESPSQRPAQK</sequence>
<reference evidence="3" key="1">
    <citation type="submission" date="2016-11" db="UniProtKB">
        <authorList>
            <consortium name="WormBaseParasite"/>
        </authorList>
    </citation>
    <scope>IDENTIFICATION</scope>
</reference>
<feature type="region of interest" description="Disordered" evidence="1">
    <location>
        <begin position="507"/>
        <end position="535"/>
    </location>
</feature>
<evidence type="ECO:0000256" key="1">
    <source>
        <dbReference type="SAM" id="MobiDB-lite"/>
    </source>
</evidence>
<proteinExistence type="predicted"/>
<evidence type="ECO:0000313" key="2">
    <source>
        <dbReference type="Proteomes" id="UP000095280"/>
    </source>
</evidence>
<organism evidence="2 3">
    <name type="scientific">Macrostomum lignano</name>
    <dbReference type="NCBI Taxonomy" id="282301"/>
    <lineage>
        <taxon>Eukaryota</taxon>
        <taxon>Metazoa</taxon>
        <taxon>Spiralia</taxon>
        <taxon>Lophotrochozoa</taxon>
        <taxon>Platyhelminthes</taxon>
        <taxon>Rhabditophora</taxon>
        <taxon>Macrostomorpha</taxon>
        <taxon>Macrostomida</taxon>
        <taxon>Macrostomidae</taxon>
        <taxon>Macrostomum</taxon>
    </lineage>
</organism>
<protein>
    <submittedName>
        <fullName evidence="3">Transmembrane protein</fullName>
    </submittedName>
</protein>
<dbReference type="AlphaFoldDB" id="A0A1I8FH73"/>
<accession>A0A1I8FH73</accession>
<dbReference type="WBParaSite" id="maker-unitig_34611-snap-gene-0.2-mRNA-1">
    <property type="protein sequence ID" value="maker-unitig_34611-snap-gene-0.2-mRNA-1"/>
    <property type="gene ID" value="maker-unitig_34611-snap-gene-0.2"/>
</dbReference>